<evidence type="ECO:0000313" key="2">
    <source>
        <dbReference type="EMBL" id="KAJ1158705.1"/>
    </source>
</evidence>
<sequence>MVPASAQDRAWGLCAPEGARVTRWSGQQAGETLGPLRLGGSPSYARDSLGPLRPGGSPPARRRESGPLSPGGSRHPA</sequence>
<protein>
    <submittedName>
        <fullName evidence="2">Uncharacterized protein</fullName>
    </submittedName>
</protein>
<proteinExistence type="predicted"/>
<name>A0AAV7S627_PLEWA</name>
<feature type="compositionally biased region" description="Low complexity" evidence="1">
    <location>
        <begin position="48"/>
        <end position="59"/>
    </location>
</feature>
<organism evidence="2 3">
    <name type="scientific">Pleurodeles waltl</name>
    <name type="common">Iberian ribbed newt</name>
    <dbReference type="NCBI Taxonomy" id="8319"/>
    <lineage>
        <taxon>Eukaryota</taxon>
        <taxon>Metazoa</taxon>
        <taxon>Chordata</taxon>
        <taxon>Craniata</taxon>
        <taxon>Vertebrata</taxon>
        <taxon>Euteleostomi</taxon>
        <taxon>Amphibia</taxon>
        <taxon>Batrachia</taxon>
        <taxon>Caudata</taxon>
        <taxon>Salamandroidea</taxon>
        <taxon>Salamandridae</taxon>
        <taxon>Pleurodelinae</taxon>
        <taxon>Pleurodeles</taxon>
    </lineage>
</organism>
<dbReference type="EMBL" id="JANPWB010000009">
    <property type="protein sequence ID" value="KAJ1158705.1"/>
    <property type="molecule type" value="Genomic_DNA"/>
</dbReference>
<evidence type="ECO:0000256" key="1">
    <source>
        <dbReference type="SAM" id="MobiDB-lite"/>
    </source>
</evidence>
<feature type="region of interest" description="Disordered" evidence="1">
    <location>
        <begin position="23"/>
        <end position="77"/>
    </location>
</feature>
<dbReference type="Proteomes" id="UP001066276">
    <property type="component" value="Chromosome 5"/>
</dbReference>
<gene>
    <name evidence="2" type="ORF">NDU88_011393</name>
</gene>
<evidence type="ECO:0000313" key="3">
    <source>
        <dbReference type="Proteomes" id="UP001066276"/>
    </source>
</evidence>
<reference evidence="2" key="1">
    <citation type="journal article" date="2022" name="bioRxiv">
        <title>Sequencing and chromosome-scale assembly of the giantPleurodeles waltlgenome.</title>
        <authorList>
            <person name="Brown T."/>
            <person name="Elewa A."/>
            <person name="Iarovenko S."/>
            <person name="Subramanian E."/>
            <person name="Araus A.J."/>
            <person name="Petzold A."/>
            <person name="Susuki M."/>
            <person name="Suzuki K.-i.T."/>
            <person name="Hayashi T."/>
            <person name="Toyoda A."/>
            <person name="Oliveira C."/>
            <person name="Osipova E."/>
            <person name="Leigh N.D."/>
            <person name="Simon A."/>
            <person name="Yun M.H."/>
        </authorList>
    </citation>
    <scope>NUCLEOTIDE SEQUENCE</scope>
    <source>
        <strain evidence="2">20211129_DDA</strain>
        <tissue evidence="2">Liver</tissue>
    </source>
</reference>
<keyword evidence="3" id="KW-1185">Reference proteome</keyword>
<dbReference type="AlphaFoldDB" id="A0AAV7S627"/>
<accession>A0AAV7S627</accession>
<comment type="caution">
    <text evidence="2">The sequence shown here is derived from an EMBL/GenBank/DDBJ whole genome shotgun (WGS) entry which is preliminary data.</text>
</comment>